<evidence type="ECO:0000259" key="2">
    <source>
        <dbReference type="Pfam" id="PF05003"/>
    </source>
</evidence>
<reference evidence="4" key="1">
    <citation type="journal article" date="2009" name="Plant Mol. Biol.">
        <title>Insights into corn genes derived from large-scale cDNA sequencing.</title>
        <authorList>
            <person name="Alexandrov N.N."/>
            <person name="Brover V.V."/>
            <person name="Freidin S."/>
            <person name="Troukhan M.E."/>
            <person name="Tatarinova T.V."/>
            <person name="Zhang H."/>
            <person name="Swaller T.J."/>
            <person name="Lu Y.P."/>
            <person name="Bouck J."/>
            <person name="Flavell R.B."/>
            <person name="Feldmann K.A."/>
        </authorList>
    </citation>
    <scope>NUCLEOTIDE SEQUENCE</scope>
</reference>
<feature type="domain" description="DUF668" evidence="2">
    <location>
        <begin position="379"/>
        <end position="464"/>
    </location>
</feature>
<dbReference type="GO" id="GO:0045927">
    <property type="term" value="P:positive regulation of growth"/>
    <property type="evidence" value="ECO:0007669"/>
    <property type="project" value="InterPro"/>
</dbReference>
<feature type="region of interest" description="Disordered" evidence="1">
    <location>
        <begin position="587"/>
        <end position="616"/>
    </location>
</feature>
<dbReference type="PANTHER" id="PTHR31730:SF32">
    <property type="entry name" value="PROTEIN PSK SIMULATOR 1"/>
    <property type="match status" value="1"/>
</dbReference>
<dbReference type="InterPro" id="IPR007700">
    <property type="entry name" value="DUF668"/>
</dbReference>
<feature type="domain" description="DUF3475" evidence="3">
    <location>
        <begin position="160"/>
        <end position="216"/>
    </location>
</feature>
<feature type="compositionally biased region" description="Low complexity" evidence="1">
    <location>
        <begin position="601"/>
        <end position="611"/>
    </location>
</feature>
<evidence type="ECO:0000313" key="4">
    <source>
        <dbReference type="EMBL" id="ACG45559.1"/>
    </source>
</evidence>
<dbReference type="Pfam" id="PF11961">
    <property type="entry name" value="DUF3475"/>
    <property type="match status" value="1"/>
</dbReference>
<accession>B6U876</accession>
<evidence type="ECO:0000256" key="1">
    <source>
        <dbReference type="SAM" id="MobiDB-lite"/>
    </source>
</evidence>
<feature type="region of interest" description="Disordered" evidence="1">
    <location>
        <begin position="1"/>
        <end position="74"/>
    </location>
</feature>
<sequence length="649" mass="72383">MGGFCSKGSAVDKSPSDTTLGPGREVDRHDRLVVKEEKKAVVGEAAAKRMQEEQQQQQQQQPAPPPLPVSVSQTAVPGATADNTAAPWDGVPPLARLPSQKSGMGVANKVSEVSSILGRASTTGLGKAVEVLDTLGSSMTNLNISSFGSGTATKGNKISILAFEVANTIVKGCSLMRALSKDSIKHLKETVLHSEGFQNLISKDMDELLKIAAADKREELKVFSTEVVRFGNRCKDPQWHNLDRYFDKLTSERTPQHQLKDEAESVMQELVTSVQFTAELYHEMHALDRFQQDYQRKQHEEDGSSVVQRGDNMHILKQEVKSQSKHVKSLRKKSLWSKNLEEVMGKLVDIVHFLHLEIHNVFGRSDSEESQEPTKRRNRLGPAGLALHYANIISQIDTLVSRSSSVPPNTRDALYQSLPPTIKSSLRSKLHSFGVKEELTVSQIKAEMEKTLRWLVPIASNTTKAHHGFGWVGEWANTGSDVNCKPNGQIDLIRIETLYHADKEKTEAYILELVIWLHHLISLSKTANGERSPIKSPVRSPTQRGASITLSPNKNSSNSSPLLTQEDQDMLRDVKYRKFIPGISKSQEFDTKERHNKQSRLSKSNSHSPSSGNRKETLSIRRLLPVIDFEIDRIKALDMIDRVDDLRVQ</sequence>
<name>B6U876_MAIZE</name>
<evidence type="ECO:0000259" key="3">
    <source>
        <dbReference type="Pfam" id="PF11961"/>
    </source>
</evidence>
<protein>
    <submittedName>
        <fullName evidence="4">Uncharacterized protein</fullName>
    </submittedName>
</protein>
<feature type="compositionally biased region" description="Basic and acidic residues" evidence="1">
    <location>
        <begin position="24"/>
        <end position="52"/>
    </location>
</feature>
<dbReference type="PANTHER" id="PTHR31730">
    <property type="entry name" value="OS01G0873900 PROTEIN"/>
    <property type="match status" value="1"/>
</dbReference>
<feature type="region of interest" description="Disordered" evidence="1">
    <location>
        <begin position="528"/>
        <end position="566"/>
    </location>
</feature>
<organism evidence="4">
    <name type="scientific">Zea mays</name>
    <name type="common">Maize</name>
    <dbReference type="NCBI Taxonomy" id="4577"/>
    <lineage>
        <taxon>Eukaryota</taxon>
        <taxon>Viridiplantae</taxon>
        <taxon>Streptophyta</taxon>
        <taxon>Embryophyta</taxon>
        <taxon>Tracheophyta</taxon>
        <taxon>Spermatophyta</taxon>
        <taxon>Magnoliopsida</taxon>
        <taxon>Liliopsida</taxon>
        <taxon>Poales</taxon>
        <taxon>Poaceae</taxon>
        <taxon>PACMAD clade</taxon>
        <taxon>Panicoideae</taxon>
        <taxon>Andropogonodae</taxon>
        <taxon>Andropogoneae</taxon>
        <taxon>Tripsacinae</taxon>
        <taxon>Zea</taxon>
    </lineage>
</organism>
<dbReference type="EMBL" id="EU973441">
    <property type="protein sequence ID" value="ACG45559.1"/>
    <property type="molecule type" value="mRNA"/>
</dbReference>
<feature type="compositionally biased region" description="Polar residues" evidence="1">
    <location>
        <begin position="539"/>
        <end position="549"/>
    </location>
</feature>
<feature type="compositionally biased region" description="Low complexity" evidence="1">
    <location>
        <begin position="550"/>
        <end position="563"/>
    </location>
</feature>
<dbReference type="InterPro" id="IPR021864">
    <property type="entry name" value="DUF3475"/>
</dbReference>
<dbReference type="InterPro" id="IPR045021">
    <property type="entry name" value="PSI1/2/3"/>
</dbReference>
<dbReference type="AlphaFoldDB" id="B6U876"/>
<dbReference type="ExpressionAtlas" id="B6U876">
    <property type="expression patterns" value="baseline and differential"/>
</dbReference>
<dbReference type="Pfam" id="PF05003">
    <property type="entry name" value="DUF668"/>
    <property type="match status" value="1"/>
</dbReference>
<proteinExistence type="evidence at transcript level"/>